<evidence type="ECO:0000313" key="3">
    <source>
        <dbReference type="EMBL" id="SKB26679.1"/>
    </source>
</evidence>
<keyword evidence="1" id="KW-0472">Membrane</keyword>
<dbReference type="Gene3D" id="3.55.50.30">
    <property type="match status" value="1"/>
</dbReference>
<dbReference type="RefSeq" id="WP_079681932.1">
    <property type="nucleotide sequence ID" value="NZ_FUYQ01000001.1"/>
</dbReference>
<evidence type="ECO:0000259" key="2">
    <source>
        <dbReference type="Pfam" id="PF04773"/>
    </source>
</evidence>
<evidence type="ECO:0000256" key="1">
    <source>
        <dbReference type="SAM" id="Phobius"/>
    </source>
</evidence>
<keyword evidence="4" id="KW-1185">Reference proteome</keyword>
<protein>
    <submittedName>
        <fullName evidence="3">FecR family protein</fullName>
    </submittedName>
</protein>
<dbReference type="Proteomes" id="UP000190852">
    <property type="component" value="Unassembled WGS sequence"/>
</dbReference>
<dbReference type="Gene3D" id="2.60.120.1440">
    <property type="match status" value="1"/>
</dbReference>
<keyword evidence="1" id="KW-1133">Transmembrane helix</keyword>
<gene>
    <name evidence="3" type="ORF">SAMN05660349_00167</name>
</gene>
<dbReference type="PANTHER" id="PTHR30273">
    <property type="entry name" value="PERIPLASMIC SIGNAL SENSOR AND SIGMA FACTOR ACTIVATOR FECR-RELATED"/>
    <property type="match status" value="1"/>
</dbReference>
<dbReference type="PIRSF" id="PIRSF018266">
    <property type="entry name" value="FecR"/>
    <property type="match status" value="1"/>
</dbReference>
<feature type="domain" description="FecR protein" evidence="2">
    <location>
        <begin position="87"/>
        <end position="171"/>
    </location>
</feature>
<reference evidence="4" key="1">
    <citation type="submission" date="2017-02" db="EMBL/GenBank/DDBJ databases">
        <authorList>
            <person name="Varghese N."/>
            <person name="Submissions S."/>
        </authorList>
    </citation>
    <scope>NUCLEOTIDE SEQUENCE [LARGE SCALE GENOMIC DNA]</scope>
    <source>
        <strain evidence="4">DSM 24967</strain>
    </source>
</reference>
<dbReference type="GO" id="GO:0016989">
    <property type="term" value="F:sigma factor antagonist activity"/>
    <property type="evidence" value="ECO:0007669"/>
    <property type="project" value="TreeGrafter"/>
</dbReference>
<keyword evidence="1" id="KW-0812">Transmembrane</keyword>
<feature type="transmembrane region" description="Helical" evidence="1">
    <location>
        <begin position="43"/>
        <end position="65"/>
    </location>
</feature>
<evidence type="ECO:0000313" key="4">
    <source>
        <dbReference type="Proteomes" id="UP000190852"/>
    </source>
</evidence>
<sequence>MKDRNLHTDQTVHTDQAWNELYSRLEQDNLIPARGQKRLMRPVFAGMAAAIAVLCLCGALGIWLLNDWGTDERLLSLKNGPEDNTLVTTLEDGSIIYLAQDATLSYPEHFEADKRLVKLDGNALFDVSGNKQRPFLIETKYTTIEVVGTAFNVKNNGKNDFELSVQRGLVKVTRLDNGESSFVKAGETVILNKNLFLKSPTSDMDQFARYTERIQFKDETLANIVRVINRMSSQPVQLSSSELENRRLTVSFYDNSPAAMTELICLALGLTSEQKEDTLVISAP</sequence>
<dbReference type="EMBL" id="FUYQ01000001">
    <property type="protein sequence ID" value="SKB26679.1"/>
    <property type="molecule type" value="Genomic_DNA"/>
</dbReference>
<dbReference type="AlphaFoldDB" id="A0A1T4ZW39"/>
<dbReference type="InterPro" id="IPR012373">
    <property type="entry name" value="Ferrdict_sens_TM"/>
</dbReference>
<name>A0A1T4ZW39_9BACT</name>
<proteinExistence type="predicted"/>
<dbReference type="PANTHER" id="PTHR30273:SF2">
    <property type="entry name" value="PROTEIN FECR"/>
    <property type="match status" value="1"/>
</dbReference>
<dbReference type="Pfam" id="PF04773">
    <property type="entry name" value="FecR"/>
    <property type="match status" value="1"/>
</dbReference>
<accession>A0A1T4ZW39</accession>
<organism evidence="3 4">
    <name type="scientific">Parabacteroides chartae</name>
    <dbReference type="NCBI Taxonomy" id="1037355"/>
    <lineage>
        <taxon>Bacteria</taxon>
        <taxon>Pseudomonadati</taxon>
        <taxon>Bacteroidota</taxon>
        <taxon>Bacteroidia</taxon>
        <taxon>Bacteroidales</taxon>
        <taxon>Tannerellaceae</taxon>
        <taxon>Parabacteroides</taxon>
    </lineage>
</organism>
<dbReference type="InterPro" id="IPR006860">
    <property type="entry name" value="FecR"/>
</dbReference>